<evidence type="ECO:0000313" key="1">
    <source>
        <dbReference type="EMBL" id="KAL3660723.1"/>
    </source>
</evidence>
<comment type="caution">
    <text evidence="1">The sequence shown here is derived from an EMBL/GenBank/DDBJ whole genome shotgun (WGS) entry which is preliminary data.</text>
</comment>
<dbReference type="EMBL" id="JBIMZQ010000039">
    <property type="protein sequence ID" value="KAL3660723.1"/>
    <property type="molecule type" value="Genomic_DNA"/>
</dbReference>
<evidence type="ECO:0008006" key="3">
    <source>
        <dbReference type="Google" id="ProtNLM"/>
    </source>
</evidence>
<proteinExistence type="predicted"/>
<name>A0ABD3F1R2_9STRA</name>
<accession>A0ABD3F1R2</accession>
<evidence type="ECO:0000313" key="2">
    <source>
        <dbReference type="Proteomes" id="UP001632037"/>
    </source>
</evidence>
<sequence length="1951" mass="235760">MDEADACVYVKESVLRELEQERRRIKWQLSRALQTSDTRAAELEASEAKVKDLLTIVEVNKGVADQAVQRSHSRDAQRRAELEALNQQNQQQRHRYVNLVVRSMNRRVRDRLQRDVFRLLQRAVWLQTQRRQKLHVRFRRKTLRWSLDTWKRFCYVHEYSTAGCSAKVHPLSQEQQFVRPSAFSSISRASAKPDTSRWQLLGKMWRNWERHVRWKRRHREFLERTLRSAFVDWRSRIRMRRQRSVLLRRIVVRTRQRLQQLGLSSFRLRCAEVAAHEWARVLQTAHSAMEEERKLRSDVQASVASELHAAYAREQQRQQRFTELQTQRLEAFKRRERKHRTLMILRSEVIHTRQQNEIAIRFQRLQHRQRVTRRVFTAWRREVSSFKRIKSLMETWHDRRTRTTRSSCFRSFARVVQRRRQRRFRLCALLWKLRRAWLLRGWLCLRLISAIEEHKAIAHVERWQLSQQAESAQIDCLEGIRRSRRVALKYQVTCALLMADRSVGSLLRRVLRSWSKCSASKILQRRTLTSLIARKRVNALRDAIHTWIHVNEEKAALSNQLRQFDRARCHRALDAAFNAWKRSTHEKLRLRRGNALQRSSLRAWRHWNYVRRQRVRWFGRFLQRSKDNWQRQAIRTWRRKHDDYTKICARREATERELISRLWRRWIGFIAFRLQKQRRQHQRVLSGITTALHRTILSTAFASWRATWRQTQAREALVIRAVRRSAGVRRCWQAWRQYSELKTRRRRAIRRICQRQRARRLRSRWLHWIKASLCTKIAVLEASSLKAQRRVDSVARSTNRFNFLRHTVCQWKRVCTEVRRQRRRRALFAEKRRYLTLQGSVRQWQRKITCCSLTRQRRVLLQLLNRRQVALQRQTFRTWERWAHSETLFIRDRVSAELFRRSEVRVLALAEDIRAERERRTVFAAWRSATARTKKVCNFLHRILRKYQHRVMQSSWRSWMLHTRTQRCVVRLNVIVTQRLKAAAWRKLMQMYELHALRTKGAQRVGAIWYKVLLRHAWHHWKRTDTFLARESVLTEAETASMQSLLVLKQTLAGRQHRKRVLSGGFATWKLSWSSVKRIRRRLFGVLEKLQQATAAYHFHKWREVIERVNAIQSQLYRVLKRQQSRKFRSAFNGWRRRALEKTHRELLEQTAKRVAAVKFLSWQRPCLETHFVRWKHVVEQRRALSHRHIRRRLQTAWRLWCGRVIESKRRAQMLAKTLDRTRIDLLARDFYRWGQWIGWKQDVDSILIRLVRLHALWQWKRGLAALRRYHHEGIRRQSVMAASAFSAHSTRQRERQTQMMRTVALVLQRKTSAALCGRCFRQWVVYVRVKVKATSTARLAHIRAQRRTIRRFFIQWQLRTRQANVLHQKLRRRQETWQIRRQRLVWNAWVLFTQHSLDAKYWIYDKLVVCALRHSLQGAWGRWRVYTRLARDTQWENATAEQNKVIDTLQDKHERLLLRAAQLGQQNNVLRQRLESSAAKRIYRALELGHKMRVSTAFDVWKRELRQVWTLQSRLTALGLQLQRLALQRWSSTVSLLRVAEEIARVKLDTTEWAADTVHTCTIQWIKRRTFLSWKVLARSRRGFKRYIAGATRRRERRLVQSCWTSWMSILDTRAQQQDAATALQAKRGLKAVLQAYWQWRSRHERYGIAKQNAIRTIVLLQRTRQHRLKICGWHRWRSFVVEEDAAALCTRLVWLELEQEETTDHSKSSQLLLRTFITWKVLARSQRDRREEHTRAFFAASHDQLLRHHFKRWKHWAAWNKARMLLLRRMERHLRLHYSVVTKFALWVWFCRAQMDSMSLKRVTTQLQVASKQFSPSTDVPARVAHALLTDLLLAEHQLLRAKQRSAWRLANASVRSARRRVLQTAFVCLARGGDLRPKRRFLMQKHTANARAFVDKMAMIWLRSGFQRWRQQYVARAIQEAEEAQHELLRALHHMTSYRQALDPYANK</sequence>
<reference evidence="1 2" key="1">
    <citation type="submission" date="2024-09" db="EMBL/GenBank/DDBJ databases">
        <title>Genome sequencing and assembly of Phytophthora oleae, isolate VK10A, causative agent of rot of olive drupes.</title>
        <authorList>
            <person name="Conti Taguali S."/>
            <person name="Riolo M."/>
            <person name="La Spada F."/>
            <person name="Cacciola S.O."/>
            <person name="Dionisio G."/>
        </authorList>
    </citation>
    <scope>NUCLEOTIDE SEQUENCE [LARGE SCALE GENOMIC DNA]</scope>
    <source>
        <strain evidence="1 2">VK10A</strain>
    </source>
</reference>
<keyword evidence="2" id="KW-1185">Reference proteome</keyword>
<organism evidence="1 2">
    <name type="scientific">Phytophthora oleae</name>
    <dbReference type="NCBI Taxonomy" id="2107226"/>
    <lineage>
        <taxon>Eukaryota</taxon>
        <taxon>Sar</taxon>
        <taxon>Stramenopiles</taxon>
        <taxon>Oomycota</taxon>
        <taxon>Peronosporomycetes</taxon>
        <taxon>Peronosporales</taxon>
        <taxon>Peronosporaceae</taxon>
        <taxon>Phytophthora</taxon>
    </lineage>
</organism>
<protein>
    <recommendedName>
        <fullName evidence="3">Sfi1 spindle body domain-containing protein</fullName>
    </recommendedName>
</protein>
<dbReference type="Proteomes" id="UP001632037">
    <property type="component" value="Unassembled WGS sequence"/>
</dbReference>
<gene>
    <name evidence="1" type="ORF">V7S43_014127</name>
</gene>